<dbReference type="RefSeq" id="XP_007737849.1">
    <property type="nucleotide sequence ID" value="XM_007739659.1"/>
</dbReference>
<evidence type="ECO:0000259" key="7">
    <source>
        <dbReference type="Pfam" id="PF23300"/>
    </source>
</evidence>
<dbReference type="SUPFAM" id="SSF50998">
    <property type="entry name" value="Quinoprotein alcohol dehydrogenase-like"/>
    <property type="match status" value="1"/>
</dbReference>
<dbReference type="Pfam" id="PF21486">
    <property type="entry name" value="NUP120_helical"/>
    <property type="match status" value="1"/>
</dbReference>
<dbReference type="Gene3D" id="2.130.10.10">
    <property type="entry name" value="YVTN repeat-like/Quinoprotein amine dehydrogenase"/>
    <property type="match status" value="1"/>
</dbReference>
<evidence type="ECO:0000313" key="8">
    <source>
        <dbReference type="EMBL" id="EXJ77339.1"/>
    </source>
</evidence>
<evidence type="ECO:0000256" key="4">
    <source>
        <dbReference type="SAM" id="MobiDB-lite"/>
    </source>
</evidence>
<dbReference type="OrthoDB" id="67716at2759"/>
<organism evidence="8 9">
    <name type="scientific">Capronia epimyces CBS 606.96</name>
    <dbReference type="NCBI Taxonomy" id="1182542"/>
    <lineage>
        <taxon>Eukaryota</taxon>
        <taxon>Fungi</taxon>
        <taxon>Dikarya</taxon>
        <taxon>Ascomycota</taxon>
        <taxon>Pezizomycotina</taxon>
        <taxon>Eurotiomycetes</taxon>
        <taxon>Chaetothyriomycetidae</taxon>
        <taxon>Chaetothyriales</taxon>
        <taxon>Herpotrichiellaceae</taxon>
        <taxon>Capronia</taxon>
    </lineage>
</organism>
<dbReference type="InterPro" id="IPR011047">
    <property type="entry name" value="Quinoprotein_ADH-like_sf"/>
</dbReference>
<accession>W9Y4H5</accession>
<name>W9Y4H5_9EURO</name>
<dbReference type="Pfam" id="PF11715">
    <property type="entry name" value="Beta-prop_Nup120_160"/>
    <property type="match status" value="1"/>
</dbReference>
<dbReference type="InterPro" id="IPR048884">
    <property type="entry name" value="Nup120_helical"/>
</dbReference>
<dbReference type="HOGENOM" id="CLU_003258_0_0_1"/>
<dbReference type="InterPro" id="IPR015943">
    <property type="entry name" value="WD40/YVTN_repeat-like_dom_sf"/>
</dbReference>
<dbReference type="GO" id="GO:0017056">
    <property type="term" value="F:structural constituent of nuclear pore"/>
    <property type="evidence" value="ECO:0007669"/>
    <property type="project" value="TreeGrafter"/>
</dbReference>
<evidence type="ECO:0000259" key="6">
    <source>
        <dbReference type="Pfam" id="PF21486"/>
    </source>
</evidence>
<dbReference type="PROSITE" id="PS00678">
    <property type="entry name" value="WD_REPEATS_1"/>
    <property type="match status" value="1"/>
</dbReference>
<feature type="domain" description="Nucleoporin nup120-like HEAT repeat" evidence="7">
    <location>
        <begin position="862"/>
        <end position="1033"/>
    </location>
</feature>
<dbReference type="Proteomes" id="UP000019478">
    <property type="component" value="Unassembled WGS sequence"/>
</dbReference>
<gene>
    <name evidence="8" type="ORF">A1O3_09565</name>
</gene>
<comment type="subcellular location">
    <subcellularLocation>
        <location evidence="1">Nucleus</location>
    </subcellularLocation>
</comment>
<evidence type="ECO:0000256" key="1">
    <source>
        <dbReference type="ARBA" id="ARBA00004123"/>
    </source>
</evidence>
<dbReference type="InterPro" id="IPR019775">
    <property type="entry name" value="WD40_repeat_CS"/>
</dbReference>
<dbReference type="Pfam" id="PF23300">
    <property type="entry name" value="HEAT_Nup120"/>
    <property type="match status" value="1"/>
</dbReference>
<dbReference type="GO" id="GO:0005643">
    <property type="term" value="C:nuclear pore"/>
    <property type="evidence" value="ECO:0007669"/>
    <property type="project" value="UniProtKB-ARBA"/>
</dbReference>
<evidence type="ECO:0000259" key="5">
    <source>
        <dbReference type="Pfam" id="PF11715"/>
    </source>
</evidence>
<keyword evidence="2" id="KW-0813">Transport</keyword>
<evidence type="ECO:0000313" key="9">
    <source>
        <dbReference type="Proteomes" id="UP000019478"/>
    </source>
</evidence>
<dbReference type="STRING" id="1182542.W9Y4H5"/>
<evidence type="ECO:0000256" key="3">
    <source>
        <dbReference type="ARBA" id="ARBA00023242"/>
    </source>
</evidence>
<reference evidence="8 9" key="1">
    <citation type="submission" date="2013-03" db="EMBL/GenBank/DDBJ databases">
        <title>The Genome Sequence of Capronia epimyces CBS 606.96.</title>
        <authorList>
            <consortium name="The Broad Institute Genomics Platform"/>
            <person name="Cuomo C."/>
            <person name="de Hoog S."/>
            <person name="Gorbushina A."/>
            <person name="Walker B."/>
            <person name="Young S.K."/>
            <person name="Zeng Q."/>
            <person name="Gargeya S."/>
            <person name="Fitzgerald M."/>
            <person name="Haas B."/>
            <person name="Abouelleil A."/>
            <person name="Allen A.W."/>
            <person name="Alvarado L."/>
            <person name="Arachchi H.M."/>
            <person name="Berlin A.M."/>
            <person name="Chapman S.B."/>
            <person name="Gainer-Dewar J."/>
            <person name="Goldberg J."/>
            <person name="Griggs A."/>
            <person name="Gujja S."/>
            <person name="Hansen M."/>
            <person name="Howarth C."/>
            <person name="Imamovic A."/>
            <person name="Ireland A."/>
            <person name="Larimer J."/>
            <person name="McCowan C."/>
            <person name="Murphy C."/>
            <person name="Pearson M."/>
            <person name="Poon T.W."/>
            <person name="Priest M."/>
            <person name="Roberts A."/>
            <person name="Saif S."/>
            <person name="Shea T."/>
            <person name="Sisk P."/>
            <person name="Sykes S."/>
            <person name="Wortman J."/>
            <person name="Nusbaum C."/>
            <person name="Birren B."/>
        </authorList>
    </citation>
    <scope>NUCLEOTIDE SEQUENCE [LARGE SCALE GENOMIC DNA]</scope>
    <source>
        <strain evidence="8 9">CBS 606.96</strain>
    </source>
</reference>
<protein>
    <submittedName>
        <fullName evidence="8">Uncharacterized protein</fullName>
    </submittedName>
</protein>
<evidence type="ECO:0000256" key="2">
    <source>
        <dbReference type="ARBA" id="ARBA00022448"/>
    </source>
</evidence>
<dbReference type="InterPro" id="IPR059141">
    <property type="entry name" value="Beta-prop_Nup120_160"/>
</dbReference>
<dbReference type="EMBL" id="AMGY01000010">
    <property type="protein sequence ID" value="EXJ77339.1"/>
    <property type="molecule type" value="Genomic_DNA"/>
</dbReference>
<dbReference type="AlphaFoldDB" id="W9Y4H5"/>
<feature type="domain" description="Nucleoporin Nup120 helical" evidence="6">
    <location>
        <begin position="632"/>
        <end position="763"/>
    </location>
</feature>
<dbReference type="GeneID" id="19173649"/>
<dbReference type="InterPro" id="IPR021717">
    <property type="entry name" value="Nucleoporin_Nup160"/>
</dbReference>
<feature type="compositionally biased region" description="Acidic residues" evidence="4">
    <location>
        <begin position="1214"/>
        <end position="1224"/>
    </location>
</feature>
<sequence length="1245" mass="138795">MLNLYTETAFKVRPATTASVADFQIPRSDGSYNRSKYSSNAATSSSAFTRNEETFAANVLASQSSIYFRQCKSYPRTFYWSVVGNGKVLQVQCADYARSELDVKEAYFTLRFEFQDKILPRGVCFADLETGHELHAFVCTEKNGIFDLQLPAAAFRDPEVLRTETTSRWCKPVDDSSLNIETVHQFWASSPLEVFISFASGKLQKLTRRSVNGAWKQDNYDDRSWAASLRGIVSRRGFLAIEHGSSQFDPRTVQAMVTSPDGKFLFTVCLNHTLRVWNLLTGIVVATKDLLDVERDPNDRTHLNPAEEAHIQVFKLPFDRYPSLITYTPHDGGHFKVWNVKGGSTDSVTVEDKYPGLRLSSPDPDPSGNTVWSMVGFKLDPGSDSKPAGLWVLWRNHNYHQLYNCRLEFGDLKSSWASNWVKCNPRAAAKIIAPEYVKADSEDPASKWLEFFFYPGRYTDATLETALSIFAEATAVKLPSSQKGAPLRQRLSAVVAAGVSLRKYEESDFDYDRFCTDTDFHWRNLYRIAENVNESRNAPLALAYDAFSEMVWITMADKCCAVRECSKIELLQQNRQEDIPDVESIAARTWAHRKVSSEDGETFSDIAALMTAAKTFRDFFSAELSSDLSVAIEEELSLDAEYVTPNRITGICNSIGLVDAITNEIFEQLERDLAPIGGLLSLNNELFLSVLELLVNARTKRPKSSMRNTLFGNLLLSAGVLDTTTSQRDLLLDLLALALFAEGELSQEEVKPTGFNASELFHHITPLLKLCERNLWLASHSRLVPLEIMGADGRPNAARRPSSAAENKRRVSIFEDTLSKAVRPQPAVERPLMYVITDQLSEIDDWASGKDTIAVEEGAVFLQCDLLAQRELELATDFLRFQPSTSWSSYVKGRLALANGKYTMASNYFRKASYGLACGKAVGNLVALSAGLLSIIDAECFNNGLPSYLHHITALFESADAYSEAAYFAHLTMEALQPGQKEPSPGFHAEVLSRLFSAELKLSRFDRAYAALVQLPDAALQRSSVITLTNALLDSQRSILGARGAVETLMSFPWTIYPQLARHLDQHLVSLAKKNSSSGARSSPWSGGDAGFDYLSIMYAIRLAQKDYRGAVSVLYDRLKLTRRLARARHDPQATALRHALLALINVMACVPPEEAYVLADADDKNGSNQVGQNGTDTSGKRRRIIITLEDLRKEYQQTLDKCSRIERGDFDFEVDGESDDDGEQLANQSRLNLSSSHAGDAMEF</sequence>
<comment type="caution">
    <text evidence="8">The sequence shown here is derived from an EMBL/GenBank/DDBJ whole genome shotgun (WGS) entry which is preliminary data.</text>
</comment>
<dbReference type="eggNOG" id="ENOG502QQWQ">
    <property type="taxonomic scope" value="Eukaryota"/>
</dbReference>
<keyword evidence="9" id="KW-1185">Reference proteome</keyword>
<dbReference type="PANTHER" id="PTHR21286">
    <property type="entry name" value="NUCLEAR PORE COMPLEX PROTEIN NUP160"/>
    <property type="match status" value="1"/>
</dbReference>
<dbReference type="InterPro" id="IPR056548">
    <property type="entry name" value="HEAT_Nup120"/>
</dbReference>
<dbReference type="PANTHER" id="PTHR21286:SF0">
    <property type="entry name" value="NUCLEAR PORE COMPLEX PROTEIN NUP160"/>
    <property type="match status" value="1"/>
</dbReference>
<keyword evidence="3" id="KW-0539">Nucleus</keyword>
<feature type="domain" description="Nucleoporin Nup120/160 beta-propeller" evidence="5">
    <location>
        <begin position="76"/>
        <end position="569"/>
    </location>
</feature>
<feature type="region of interest" description="Disordered" evidence="4">
    <location>
        <begin position="1214"/>
        <end position="1245"/>
    </location>
</feature>
<proteinExistence type="predicted"/>
<feature type="compositionally biased region" description="Polar residues" evidence="4">
    <location>
        <begin position="1226"/>
        <end position="1238"/>
    </location>
</feature>